<organism evidence="5 6">
    <name type="scientific">Aureimonas endophytica</name>
    <dbReference type="NCBI Taxonomy" id="2027858"/>
    <lineage>
        <taxon>Bacteria</taxon>
        <taxon>Pseudomonadati</taxon>
        <taxon>Pseudomonadota</taxon>
        <taxon>Alphaproteobacteria</taxon>
        <taxon>Hyphomicrobiales</taxon>
        <taxon>Aurantimonadaceae</taxon>
        <taxon>Aureimonas</taxon>
    </lineage>
</organism>
<evidence type="ECO:0000313" key="6">
    <source>
        <dbReference type="Proteomes" id="UP000644699"/>
    </source>
</evidence>
<comment type="caution">
    <text evidence="5">The sequence shown here is derived from an EMBL/GenBank/DDBJ whole genome shotgun (WGS) entry which is preliminary data.</text>
</comment>
<dbReference type="AlphaFoldDB" id="A0A916ZUY6"/>
<gene>
    <name evidence="5" type="ORF">GCM10011390_38110</name>
</gene>
<accession>A0A916ZUY6</accession>
<feature type="signal peptide" evidence="4">
    <location>
        <begin position="1"/>
        <end position="20"/>
    </location>
</feature>
<dbReference type="InterPro" id="IPR038404">
    <property type="entry name" value="TRAP_DctP_sf"/>
</dbReference>
<dbReference type="Proteomes" id="UP000644699">
    <property type="component" value="Unassembled WGS sequence"/>
</dbReference>
<dbReference type="InterPro" id="IPR018389">
    <property type="entry name" value="DctP_fam"/>
</dbReference>
<proteinExistence type="inferred from homology"/>
<comment type="similarity">
    <text evidence="1">Belongs to the bacterial solute-binding protein 7 family.</text>
</comment>
<sequence>MTTRRTVLAGLGLLAMPAIARPARAATRLTVASLLGRDKPETLIWRHVAEKVEAALPGAFAFNIVPNAALGAEREVAEGLRLGSIQASLLTVASLSAWAPDTQILDLPFLFRDPAHLKRVVSGDLGTVIKARLAAERFAVPAFVNYGARNLIAKAPMLRPEAVRGHRIRVLQSPVHAALWQAFGAYPTAIPIPETYNALQNGVVDMMDFTKSAYAGFRLYEVVPVTTETRHIWASGVAAFSAPFWDGLEAEKRAALAAAVTEGATYFDDLVETDAAAAMRKAQEAGGSLVQPEDLGEWQRIGRSVWPAFAGAVGGLDRIEAIAAA</sequence>
<feature type="chain" id="PRO_5037587712" evidence="4">
    <location>
        <begin position="21"/>
        <end position="325"/>
    </location>
</feature>
<dbReference type="Gene3D" id="3.40.190.170">
    <property type="entry name" value="Bacterial extracellular solute-binding protein, family 7"/>
    <property type="match status" value="1"/>
</dbReference>
<keyword evidence="6" id="KW-1185">Reference proteome</keyword>
<dbReference type="PANTHER" id="PTHR33376">
    <property type="match status" value="1"/>
</dbReference>
<dbReference type="CDD" id="cd13603">
    <property type="entry name" value="PBP2_TRAP_Siap_TeaA_like"/>
    <property type="match status" value="1"/>
</dbReference>
<dbReference type="RefSeq" id="WP_188911334.1">
    <property type="nucleotide sequence ID" value="NZ_BMIQ01000006.1"/>
</dbReference>
<evidence type="ECO:0000256" key="2">
    <source>
        <dbReference type="ARBA" id="ARBA00022448"/>
    </source>
</evidence>
<dbReference type="PANTHER" id="PTHR33376:SF7">
    <property type="entry name" value="C4-DICARBOXYLATE-BINDING PROTEIN DCTB"/>
    <property type="match status" value="1"/>
</dbReference>
<name>A0A916ZUY6_9HYPH</name>
<dbReference type="PROSITE" id="PS51318">
    <property type="entry name" value="TAT"/>
    <property type="match status" value="1"/>
</dbReference>
<keyword evidence="2" id="KW-0813">Transport</keyword>
<dbReference type="NCBIfam" id="NF037995">
    <property type="entry name" value="TRAP_S1"/>
    <property type="match status" value="1"/>
</dbReference>
<protein>
    <submittedName>
        <fullName evidence="5">ABC transporter substrate-binding protein</fullName>
    </submittedName>
</protein>
<reference evidence="5" key="1">
    <citation type="journal article" date="2014" name="Int. J. Syst. Evol. Microbiol.">
        <title>Complete genome sequence of Corynebacterium casei LMG S-19264T (=DSM 44701T), isolated from a smear-ripened cheese.</title>
        <authorList>
            <consortium name="US DOE Joint Genome Institute (JGI-PGF)"/>
            <person name="Walter F."/>
            <person name="Albersmeier A."/>
            <person name="Kalinowski J."/>
            <person name="Ruckert C."/>
        </authorList>
    </citation>
    <scope>NUCLEOTIDE SEQUENCE</scope>
    <source>
        <strain evidence="5">CGMCC 1.15367</strain>
    </source>
</reference>
<dbReference type="GO" id="GO:0055085">
    <property type="term" value="P:transmembrane transport"/>
    <property type="evidence" value="ECO:0007669"/>
    <property type="project" value="InterPro"/>
</dbReference>
<evidence type="ECO:0000256" key="1">
    <source>
        <dbReference type="ARBA" id="ARBA00009023"/>
    </source>
</evidence>
<dbReference type="Pfam" id="PF03480">
    <property type="entry name" value="DctP"/>
    <property type="match status" value="1"/>
</dbReference>
<dbReference type="InterPro" id="IPR006311">
    <property type="entry name" value="TAT_signal"/>
</dbReference>
<keyword evidence="3 4" id="KW-0732">Signal</keyword>
<reference evidence="5" key="2">
    <citation type="submission" date="2020-09" db="EMBL/GenBank/DDBJ databases">
        <authorList>
            <person name="Sun Q."/>
            <person name="Zhou Y."/>
        </authorList>
    </citation>
    <scope>NUCLEOTIDE SEQUENCE</scope>
    <source>
        <strain evidence="5">CGMCC 1.15367</strain>
    </source>
</reference>
<evidence type="ECO:0000256" key="4">
    <source>
        <dbReference type="SAM" id="SignalP"/>
    </source>
</evidence>
<dbReference type="EMBL" id="BMIQ01000006">
    <property type="protein sequence ID" value="GGE15383.1"/>
    <property type="molecule type" value="Genomic_DNA"/>
</dbReference>
<evidence type="ECO:0000256" key="3">
    <source>
        <dbReference type="ARBA" id="ARBA00022729"/>
    </source>
</evidence>
<evidence type="ECO:0000313" key="5">
    <source>
        <dbReference type="EMBL" id="GGE15383.1"/>
    </source>
</evidence>